<dbReference type="RefSeq" id="WP_189651403.1">
    <property type="nucleotide sequence ID" value="NZ_BMRC01000019.1"/>
</dbReference>
<feature type="region of interest" description="Disordered" evidence="1">
    <location>
        <begin position="180"/>
        <end position="209"/>
    </location>
</feature>
<evidence type="ECO:0000256" key="1">
    <source>
        <dbReference type="SAM" id="MobiDB-lite"/>
    </source>
</evidence>
<keyword evidence="4" id="KW-1185">Reference proteome</keyword>
<gene>
    <name evidence="3" type="ORF">ACFFV7_15180</name>
</gene>
<evidence type="ECO:0000256" key="2">
    <source>
        <dbReference type="SAM" id="Phobius"/>
    </source>
</evidence>
<feature type="transmembrane region" description="Helical" evidence="2">
    <location>
        <begin position="37"/>
        <end position="58"/>
    </location>
</feature>
<evidence type="ECO:0000313" key="3">
    <source>
        <dbReference type="EMBL" id="MFB9202541.1"/>
    </source>
</evidence>
<organism evidence="3 4">
    <name type="scientific">Nonomuraea spiralis</name>
    <dbReference type="NCBI Taxonomy" id="46182"/>
    <lineage>
        <taxon>Bacteria</taxon>
        <taxon>Bacillati</taxon>
        <taxon>Actinomycetota</taxon>
        <taxon>Actinomycetes</taxon>
        <taxon>Streptosporangiales</taxon>
        <taxon>Streptosporangiaceae</taxon>
        <taxon>Nonomuraea</taxon>
    </lineage>
</organism>
<dbReference type="Proteomes" id="UP001589647">
    <property type="component" value="Unassembled WGS sequence"/>
</dbReference>
<accession>A0ABV5IDD4</accession>
<protein>
    <submittedName>
        <fullName evidence="3">Uncharacterized protein</fullName>
    </submittedName>
</protein>
<sequence>MSRFEERLLGALKEEMAAGTGPVVAPAAHRPRRRGRVVGLAAAAGVAVVAAVAVTGVLGGPAYAVDRTADGGVEVEINAFRDPAGLADELGRAGVKAVVDYLPYGQTCKEPRGRHGGDGGGRFEASIGRSGDGISFRIAKGQVPAGQTLVLAVTLDRSGAEAPPFSTSLQVVEGAVAACEPTAMPGPPDGGTVDQETGDDGPGLRTGSD</sequence>
<comment type="caution">
    <text evidence="3">The sequence shown here is derived from an EMBL/GenBank/DDBJ whole genome shotgun (WGS) entry which is preliminary data.</text>
</comment>
<keyword evidence="2" id="KW-1133">Transmembrane helix</keyword>
<name>A0ABV5IDD4_9ACTN</name>
<keyword evidence="2" id="KW-0812">Transmembrane</keyword>
<dbReference type="EMBL" id="JBHMEI010000009">
    <property type="protein sequence ID" value="MFB9202541.1"/>
    <property type="molecule type" value="Genomic_DNA"/>
</dbReference>
<reference evidence="3 4" key="1">
    <citation type="submission" date="2024-09" db="EMBL/GenBank/DDBJ databases">
        <authorList>
            <person name="Sun Q."/>
            <person name="Mori K."/>
        </authorList>
    </citation>
    <scope>NUCLEOTIDE SEQUENCE [LARGE SCALE GENOMIC DNA]</scope>
    <source>
        <strain evidence="3 4">CCM 3426</strain>
    </source>
</reference>
<evidence type="ECO:0000313" key="4">
    <source>
        <dbReference type="Proteomes" id="UP001589647"/>
    </source>
</evidence>
<proteinExistence type="predicted"/>
<keyword evidence="2" id="KW-0472">Membrane</keyword>